<keyword evidence="2" id="KW-0812">Transmembrane</keyword>
<evidence type="ECO:0000313" key="3">
    <source>
        <dbReference type="EMBL" id="MFC4564233.1"/>
    </source>
</evidence>
<dbReference type="EMBL" id="JBHSFQ010000022">
    <property type="protein sequence ID" value="MFC4564233.1"/>
    <property type="molecule type" value="Genomic_DNA"/>
</dbReference>
<feature type="transmembrane region" description="Helical" evidence="2">
    <location>
        <begin position="6"/>
        <end position="28"/>
    </location>
</feature>
<dbReference type="RefSeq" id="WP_378577151.1">
    <property type="nucleotide sequence ID" value="NZ_JBHSFQ010000022.1"/>
</dbReference>
<reference evidence="4" key="1">
    <citation type="journal article" date="2019" name="Int. J. Syst. Evol. Microbiol.">
        <title>The Global Catalogue of Microorganisms (GCM) 10K type strain sequencing project: providing services to taxonomists for standard genome sequencing and annotation.</title>
        <authorList>
            <consortium name="The Broad Institute Genomics Platform"/>
            <consortium name="The Broad Institute Genome Sequencing Center for Infectious Disease"/>
            <person name="Wu L."/>
            <person name="Ma J."/>
        </authorList>
    </citation>
    <scope>NUCLEOTIDE SEQUENCE [LARGE SCALE GENOMIC DNA]</scope>
    <source>
        <strain evidence="4">XZYJ18</strain>
    </source>
</reference>
<dbReference type="InterPro" id="IPR014719">
    <property type="entry name" value="Ribosomal_bL12_C/ClpS-like"/>
</dbReference>
<keyword evidence="2" id="KW-0472">Membrane</keyword>
<evidence type="ECO:0000256" key="2">
    <source>
        <dbReference type="SAM" id="Phobius"/>
    </source>
</evidence>
<evidence type="ECO:0000256" key="1">
    <source>
        <dbReference type="SAM" id="MobiDB-lite"/>
    </source>
</evidence>
<keyword evidence="4" id="KW-1185">Reference proteome</keyword>
<accession>A0ABV9E2K8</accession>
<proteinExistence type="predicted"/>
<keyword evidence="2" id="KW-1133">Transmembrane helix</keyword>
<dbReference type="Gene3D" id="3.30.1390.10">
    <property type="match status" value="2"/>
</dbReference>
<name>A0ABV9E2K8_9ACTN</name>
<organism evidence="3 4">
    <name type="scientific">Nocardiopsis mangrovi</name>
    <dbReference type="NCBI Taxonomy" id="1179818"/>
    <lineage>
        <taxon>Bacteria</taxon>
        <taxon>Bacillati</taxon>
        <taxon>Actinomycetota</taxon>
        <taxon>Actinomycetes</taxon>
        <taxon>Streptosporangiales</taxon>
        <taxon>Nocardiopsidaceae</taxon>
        <taxon>Nocardiopsis</taxon>
    </lineage>
</organism>
<gene>
    <name evidence="3" type="ORF">ACFO4E_20420</name>
</gene>
<evidence type="ECO:0000313" key="4">
    <source>
        <dbReference type="Proteomes" id="UP001595923"/>
    </source>
</evidence>
<feature type="region of interest" description="Disordered" evidence="1">
    <location>
        <begin position="87"/>
        <end position="107"/>
    </location>
</feature>
<protein>
    <recommendedName>
        <fullName evidence="5">Ribosomal protein L7/L12 C-terminal domain-containing protein</fullName>
    </recommendedName>
</protein>
<comment type="caution">
    <text evidence="3">The sequence shown here is derived from an EMBL/GenBank/DDBJ whole genome shotgun (WGS) entry which is preliminary data.</text>
</comment>
<dbReference type="Proteomes" id="UP001595923">
    <property type="component" value="Unassembled WGS sequence"/>
</dbReference>
<sequence length="209" mass="21595">MDSEVVGIAVVAVAIVAGIAGGVLIRAGRRSGAPARPRPVTEETLVRARVLIGQRKQIQAIKGIREETGMGLKEAKELADALREGRPLPAGVASPTGSAGTGGAGRGGTLERARLLIRRGKQIQAIKGIREETGMGLKEAKELADALRDGRPLPASAGRFAAPAHSDLAARVRDLRAQGREDDAIRVVVTETGMSTAEAAGFLDSLGDG</sequence>
<evidence type="ECO:0008006" key="5">
    <source>
        <dbReference type="Google" id="ProtNLM"/>
    </source>
</evidence>